<dbReference type="KEGG" id="pns:A9D12_02815"/>
<feature type="transmembrane region" description="Helical" evidence="5">
    <location>
        <begin position="262"/>
        <end position="279"/>
    </location>
</feature>
<comment type="subcellular location">
    <subcellularLocation>
        <location evidence="1">Membrane</location>
        <topology evidence="1">Multi-pass membrane protein</topology>
    </subcellularLocation>
</comment>
<keyword evidence="4 5" id="KW-0472">Membrane</keyword>
<proteinExistence type="predicted"/>
<feature type="transmembrane region" description="Helical" evidence="5">
    <location>
        <begin position="82"/>
        <end position="101"/>
    </location>
</feature>
<feature type="transmembrane region" description="Helical" evidence="5">
    <location>
        <begin position="140"/>
        <end position="160"/>
    </location>
</feature>
<feature type="transmembrane region" description="Helical" evidence="5">
    <location>
        <begin position="343"/>
        <end position="372"/>
    </location>
</feature>
<keyword evidence="8" id="KW-1185">Reference proteome</keyword>
<keyword evidence="3 5" id="KW-1133">Transmembrane helix</keyword>
<dbReference type="AlphaFoldDB" id="A0A192D0K3"/>
<dbReference type="Pfam" id="PF04932">
    <property type="entry name" value="Wzy_C"/>
    <property type="match status" value="1"/>
</dbReference>
<reference evidence="7 8" key="1">
    <citation type="submission" date="2016-05" db="EMBL/GenBank/DDBJ databases">
        <title>Compelete Genome Sequence of Bacteriochlorophyll-Synthesizing Bacterium Porphyrobacter neustonensis DSM 9434.</title>
        <authorList>
            <person name="Shi X.-L."/>
            <person name="Wu Y.-H."/>
            <person name="Cheng H."/>
            <person name="Xu L."/>
            <person name="Zhang X.-Q."/>
            <person name="Wang C.-S."/>
            <person name="Xu X.-W."/>
        </authorList>
    </citation>
    <scope>NUCLEOTIDE SEQUENCE [LARGE SCALE GENOMIC DNA]</scope>
    <source>
        <strain evidence="7 8">DSM 9434</strain>
    </source>
</reference>
<dbReference type="PANTHER" id="PTHR37422:SF13">
    <property type="entry name" value="LIPOPOLYSACCHARIDE BIOSYNTHESIS PROTEIN PA4999-RELATED"/>
    <property type="match status" value="1"/>
</dbReference>
<feature type="transmembrane region" description="Helical" evidence="5">
    <location>
        <begin position="55"/>
        <end position="75"/>
    </location>
</feature>
<evidence type="ECO:0000256" key="3">
    <source>
        <dbReference type="ARBA" id="ARBA00022989"/>
    </source>
</evidence>
<dbReference type="EMBL" id="CP016033">
    <property type="protein sequence ID" value="ANK12038.1"/>
    <property type="molecule type" value="Genomic_DNA"/>
</dbReference>
<protein>
    <recommendedName>
        <fullName evidence="6">O-antigen ligase-related domain-containing protein</fullName>
    </recommendedName>
</protein>
<feature type="transmembrane region" description="Helical" evidence="5">
    <location>
        <begin position="195"/>
        <end position="214"/>
    </location>
</feature>
<dbReference type="PANTHER" id="PTHR37422">
    <property type="entry name" value="TEICHURONIC ACID BIOSYNTHESIS PROTEIN TUAE"/>
    <property type="match status" value="1"/>
</dbReference>
<evidence type="ECO:0000256" key="1">
    <source>
        <dbReference type="ARBA" id="ARBA00004141"/>
    </source>
</evidence>
<sequence length="449" mass="49642">MSGSNVLRPTALPRGAYLASTLVARSDAGRTYLAIILFYLLLVPPQFNVTLGDVYLSPFRIFLIVGSLYLVFAGLRKELRWTVPDFFIGLGTLWIWLASYMNSGSVGTALVMGGSHTVDIGLAYFTARVGVRTPNDLRRFLVLCAPGAAFMGAMVLAEAISHQLIVQRIAGLLTGQPYPTRRDVRLGFMRGMASFPHPILAGIFLGSLLPLYWFSGLRGWPKYLGMVSSVFGVFSMSSAAMLALVVGGALSIYDWLTERIKNLTWQIFLTFSAILYIAVELTSNTGFYGLLIRYASLDTATAYNRVLIWEFGTDNIAQHPFFGIGYSDWDRPDWMHSGSFDHFWLIMALRFGIPETVFLLGATLIALVMIAVRSRSLAFHDGRLLRGVTISLAVFALGVNSVSLWMAPLVWYFMLLGLTVSLGSMRVPSAQRRRVPMPATRRTSAPPLM</sequence>
<evidence type="ECO:0000256" key="4">
    <source>
        <dbReference type="ARBA" id="ARBA00023136"/>
    </source>
</evidence>
<dbReference type="STRING" id="1112.A9D12_02815"/>
<dbReference type="RefSeq" id="WP_068349591.1">
    <property type="nucleotide sequence ID" value="NZ_CP016033.1"/>
</dbReference>
<evidence type="ECO:0000256" key="5">
    <source>
        <dbReference type="SAM" id="Phobius"/>
    </source>
</evidence>
<evidence type="ECO:0000313" key="8">
    <source>
        <dbReference type="Proteomes" id="UP000078263"/>
    </source>
</evidence>
<dbReference type="Proteomes" id="UP000078263">
    <property type="component" value="Chromosome"/>
</dbReference>
<feature type="transmembrane region" description="Helical" evidence="5">
    <location>
        <begin position="409"/>
        <end position="427"/>
    </location>
</feature>
<name>A0A192D0K3_9SPHN</name>
<dbReference type="InterPro" id="IPR051533">
    <property type="entry name" value="WaaL-like"/>
</dbReference>
<dbReference type="InterPro" id="IPR007016">
    <property type="entry name" value="O-antigen_ligase-rel_domated"/>
</dbReference>
<feature type="domain" description="O-antigen ligase-related" evidence="6">
    <location>
        <begin position="227"/>
        <end position="354"/>
    </location>
</feature>
<feature type="transmembrane region" description="Helical" evidence="5">
    <location>
        <begin position="31"/>
        <end position="49"/>
    </location>
</feature>
<organism evidence="7 8">
    <name type="scientific">Erythrobacter neustonensis</name>
    <dbReference type="NCBI Taxonomy" id="1112"/>
    <lineage>
        <taxon>Bacteria</taxon>
        <taxon>Pseudomonadati</taxon>
        <taxon>Pseudomonadota</taxon>
        <taxon>Alphaproteobacteria</taxon>
        <taxon>Sphingomonadales</taxon>
        <taxon>Erythrobacteraceae</taxon>
        <taxon>Erythrobacter/Porphyrobacter group</taxon>
        <taxon>Erythrobacter</taxon>
    </lineage>
</organism>
<gene>
    <name evidence="7" type="ORF">A9D12_02815</name>
</gene>
<accession>A0A192D0K3</accession>
<dbReference type="GO" id="GO:0016020">
    <property type="term" value="C:membrane"/>
    <property type="evidence" value="ECO:0007669"/>
    <property type="project" value="UniProtKB-SubCell"/>
</dbReference>
<evidence type="ECO:0000313" key="7">
    <source>
        <dbReference type="EMBL" id="ANK12038.1"/>
    </source>
</evidence>
<evidence type="ECO:0000259" key="6">
    <source>
        <dbReference type="Pfam" id="PF04932"/>
    </source>
</evidence>
<dbReference type="OrthoDB" id="264250at2"/>
<keyword evidence="2 5" id="KW-0812">Transmembrane</keyword>
<feature type="transmembrane region" description="Helical" evidence="5">
    <location>
        <begin position="226"/>
        <end position="250"/>
    </location>
</feature>
<evidence type="ECO:0000256" key="2">
    <source>
        <dbReference type="ARBA" id="ARBA00022692"/>
    </source>
</evidence>